<proteinExistence type="inferred from homology"/>
<dbReference type="InterPro" id="IPR036852">
    <property type="entry name" value="Peptidase_S8/S53_dom_sf"/>
</dbReference>
<dbReference type="GO" id="GO:0006508">
    <property type="term" value="P:proteolysis"/>
    <property type="evidence" value="ECO:0007669"/>
    <property type="project" value="InterPro"/>
</dbReference>
<dbReference type="InterPro" id="IPR045051">
    <property type="entry name" value="SBT"/>
</dbReference>
<gene>
    <name evidence="4" type="ORF">Gotri_003531</name>
</gene>
<dbReference type="GO" id="GO:0004252">
    <property type="term" value="F:serine-type endopeptidase activity"/>
    <property type="evidence" value="ECO:0007669"/>
    <property type="project" value="InterPro"/>
</dbReference>
<evidence type="ECO:0000256" key="1">
    <source>
        <dbReference type="ARBA" id="ARBA00011073"/>
    </source>
</evidence>
<dbReference type="PANTHER" id="PTHR10795">
    <property type="entry name" value="PROPROTEIN CONVERTASE SUBTILISIN/KEXIN"/>
    <property type="match status" value="1"/>
</dbReference>
<evidence type="ECO:0000313" key="5">
    <source>
        <dbReference type="Proteomes" id="UP000593568"/>
    </source>
</evidence>
<dbReference type="Proteomes" id="UP000593568">
    <property type="component" value="Unassembled WGS sequence"/>
</dbReference>
<dbReference type="Gene3D" id="3.40.50.200">
    <property type="entry name" value="Peptidase S8/S53 domain"/>
    <property type="match status" value="1"/>
</dbReference>
<accession>A0A7J9F1T1</accession>
<organism evidence="4 5">
    <name type="scientific">Gossypium trilobum</name>
    <dbReference type="NCBI Taxonomy" id="34281"/>
    <lineage>
        <taxon>Eukaryota</taxon>
        <taxon>Viridiplantae</taxon>
        <taxon>Streptophyta</taxon>
        <taxon>Embryophyta</taxon>
        <taxon>Tracheophyta</taxon>
        <taxon>Spermatophyta</taxon>
        <taxon>Magnoliopsida</taxon>
        <taxon>eudicotyledons</taxon>
        <taxon>Gunneridae</taxon>
        <taxon>Pentapetalae</taxon>
        <taxon>rosids</taxon>
        <taxon>malvids</taxon>
        <taxon>Malvales</taxon>
        <taxon>Malvaceae</taxon>
        <taxon>Malvoideae</taxon>
        <taxon>Gossypium</taxon>
    </lineage>
</organism>
<name>A0A7J9F1T1_9ROSI</name>
<keyword evidence="2" id="KW-0732">Signal</keyword>
<comment type="caution">
    <text evidence="4">The sequence shown here is derived from an EMBL/GenBank/DDBJ whole genome shotgun (WGS) entry which is preliminary data.</text>
</comment>
<evidence type="ECO:0000256" key="2">
    <source>
        <dbReference type="ARBA" id="ARBA00022729"/>
    </source>
</evidence>
<comment type="similarity">
    <text evidence="1">Belongs to the peptidase S8 family.</text>
</comment>
<sequence length="145" mass="16004">MTSAYTVDNRGETMLDESNGNTSTVLDFGSGHVHPTKAMDPGLVYDITTMDYIDFLCNSNYTINNIRLVFRRVGQKLNFLVRVQTVAVKLSPGGTSMQAGSIVWSDGKHEVVSTQQVFDVLKTRNERIIVYQPTAAVDVESAPTK</sequence>
<evidence type="ECO:0000313" key="4">
    <source>
        <dbReference type="EMBL" id="MBA0779262.1"/>
    </source>
</evidence>
<keyword evidence="5" id="KW-1185">Reference proteome</keyword>
<dbReference type="Gene3D" id="2.60.40.2310">
    <property type="match status" value="1"/>
</dbReference>
<evidence type="ECO:0000256" key="3">
    <source>
        <dbReference type="SAM" id="MobiDB-lite"/>
    </source>
</evidence>
<reference evidence="4 5" key="1">
    <citation type="journal article" date="2019" name="Genome Biol. Evol.">
        <title>Insights into the evolution of the New World diploid cottons (Gossypium, subgenus Houzingenia) based on genome sequencing.</title>
        <authorList>
            <person name="Grover C.E."/>
            <person name="Arick M.A. 2nd"/>
            <person name="Thrash A."/>
            <person name="Conover J.L."/>
            <person name="Sanders W.S."/>
            <person name="Peterson D.G."/>
            <person name="Frelichowski J.E."/>
            <person name="Scheffler J.A."/>
            <person name="Scheffler B.E."/>
            <person name="Wendel J.F."/>
        </authorList>
    </citation>
    <scope>NUCLEOTIDE SEQUENCE [LARGE SCALE GENOMIC DNA]</scope>
    <source>
        <strain evidence="4">8</strain>
        <tissue evidence="4">Leaf</tissue>
    </source>
</reference>
<dbReference type="EMBL" id="JABEZW010000011">
    <property type="protein sequence ID" value="MBA0779262.1"/>
    <property type="molecule type" value="Genomic_DNA"/>
</dbReference>
<dbReference type="AlphaFoldDB" id="A0A7J9F1T1"/>
<feature type="region of interest" description="Disordered" evidence="3">
    <location>
        <begin position="1"/>
        <end position="20"/>
    </location>
</feature>
<protein>
    <recommendedName>
        <fullName evidence="6">Subtilisin-like protease fibronectin type-III domain-containing protein</fullName>
    </recommendedName>
</protein>
<evidence type="ECO:0008006" key="6">
    <source>
        <dbReference type="Google" id="ProtNLM"/>
    </source>
</evidence>